<dbReference type="SMART" id="SM00694">
    <property type="entry name" value="DysFC"/>
    <property type="match status" value="1"/>
</dbReference>
<reference evidence="6 7" key="1">
    <citation type="submission" date="2024-07" db="EMBL/GenBank/DDBJ databases">
        <title>Chromosome-level genome assembly of the water stick insect Ranatra chinensis (Heteroptera: Nepidae).</title>
        <authorList>
            <person name="Liu X."/>
        </authorList>
    </citation>
    <scope>NUCLEOTIDE SEQUENCE [LARGE SCALE GENOMIC DNA]</scope>
    <source>
        <strain evidence="6">Cailab_2021Rc</strain>
        <tissue evidence="6">Muscle</tissue>
    </source>
</reference>
<organism evidence="6 7">
    <name type="scientific">Ranatra chinensis</name>
    <dbReference type="NCBI Taxonomy" id="642074"/>
    <lineage>
        <taxon>Eukaryota</taxon>
        <taxon>Metazoa</taxon>
        <taxon>Ecdysozoa</taxon>
        <taxon>Arthropoda</taxon>
        <taxon>Hexapoda</taxon>
        <taxon>Insecta</taxon>
        <taxon>Pterygota</taxon>
        <taxon>Neoptera</taxon>
        <taxon>Paraneoptera</taxon>
        <taxon>Hemiptera</taxon>
        <taxon>Heteroptera</taxon>
        <taxon>Panheteroptera</taxon>
        <taxon>Nepomorpha</taxon>
        <taxon>Nepidae</taxon>
        <taxon>Ranatrinae</taxon>
        <taxon>Ranatra</taxon>
    </lineage>
</organism>
<evidence type="ECO:0000259" key="5">
    <source>
        <dbReference type="PROSITE" id="PS51304"/>
    </source>
</evidence>
<dbReference type="GO" id="GO:0098588">
    <property type="term" value="C:bounding membrane of organelle"/>
    <property type="evidence" value="ECO:0007669"/>
    <property type="project" value="UniProtKB-ARBA"/>
</dbReference>
<dbReference type="SMART" id="SM00908">
    <property type="entry name" value="Gal-bind_lectin"/>
    <property type="match status" value="1"/>
</dbReference>
<sequence>YSKELDCKGKALPWWQVLSNGFAPGSSIRISAFIPHEADRFNIDFECESNSTVALHLNPRFKQGVVVRNSKENSVWGTEEREGRITLTPGDTYEIIINCQQDSFKIFINGEVFAHFEHRMKPQNISHICIRGDVELLRVVYESMQVIIPLAEMFWRQMGGHMVMVESCAAGVTWGLSADNTPYLYTGGWGGSFLGGLEKSSNGIHPMTDSYCCYVYENQRWNPLNGFSSRGLPTDRPMWSDSTGCQKRSKETTRLLSMHWQWLTDWTIDYLTPGGVDSEGWQYAVDFSTSYHARKNMTDYVRRRRWARKCKLSTSGPWIEIGNSKITDMSLQLSPGLDVVCVWAVAANGDALFRKGVTKNNPMGDNWDHVTCDQALSCISCGCGNQVWAVGRNGSTYWRFGITTSNPMGEIWETVDHPKGGVLKKVSVAKWAVWALDCDGNLFVRRDVSPVFPEGSYWQSVVHNSGDKCEGKVV</sequence>
<evidence type="ECO:0000256" key="1">
    <source>
        <dbReference type="ARBA" id="ARBA00005966"/>
    </source>
</evidence>
<comment type="similarity">
    <text evidence="1">Belongs to the TECPR1 family.</text>
</comment>
<dbReference type="PANTHER" id="PTHR23250">
    <property type="entry name" value="DYSFERLIN-RELATED"/>
    <property type="match status" value="1"/>
</dbReference>
<name>A0ABD0Z7K5_9HEMI</name>
<dbReference type="Pfam" id="PF06398">
    <property type="entry name" value="Pex24p"/>
    <property type="match status" value="1"/>
</dbReference>
<dbReference type="Pfam" id="PF06462">
    <property type="entry name" value="Hyd_WA"/>
    <property type="match status" value="3"/>
</dbReference>
<dbReference type="Proteomes" id="UP001558652">
    <property type="component" value="Unassembled WGS sequence"/>
</dbReference>
<evidence type="ECO:0000256" key="2">
    <source>
        <dbReference type="ARBA" id="ARBA00022734"/>
    </source>
</evidence>
<dbReference type="InterPro" id="IPR006614">
    <property type="entry name" value="Peroxin/Ferlin"/>
</dbReference>
<dbReference type="InterPro" id="IPR010482">
    <property type="entry name" value="TECPR1-like_DysF"/>
</dbReference>
<proteinExistence type="inferred from homology"/>
<dbReference type="SMART" id="SM00706">
    <property type="entry name" value="TECPR"/>
    <property type="match status" value="4"/>
</dbReference>
<evidence type="ECO:0000256" key="4">
    <source>
        <dbReference type="RuleBase" id="RU102079"/>
    </source>
</evidence>
<protein>
    <recommendedName>
        <fullName evidence="4">Galectin</fullName>
    </recommendedName>
</protein>
<dbReference type="SUPFAM" id="SSF49899">
    <property type="entry name" value="Concanavalin A-like lectins/glucanases"/>
    <property type="match status" value="1"/>
</dbReference>
<dbReference type="InterPro" id="IPR006624">
    <property type="entry name" value="Beta-propeller_rpt_TECPR"/>
</dbReference>
<feature type="domain" description="Galectin" evidence="5">
    <location>
        <begin position="14"/>
        <end position="142"/>
    </location>
</feature>
<dbReference type="InterPro" id="IPR001079">
    <property type="entry name" value="Galectin_CRD"/>
</dbReference>
<dbReference type="EMBL" id="JBFDAA010000001">
    <property type="protein sequence ID" value="KAL1140547.1"/>
    <property type="molecule type" value="Genomic_DNA"/>
</dbReference>
<comment type="caution">
    <text evidence="6">The sequence shown here is derived from an EMBL/GenBank/DDBJ whole genome shotgun (WGS) entry which is preliminary data.</text>
</comment>
<feature type="non-terminal residue" evidence="6">
    <location>
        <position position="1"/>
    </location>
</feature>
<evidence type="ECO:0000313" key="7">
    <source>
        <dbReference type="Proteomes" id="UP001558652"/>
    </source>
</evidence>
<dbReference type="FunFam" id="2.60.120.200:FF:000124">
    <property type="entry name" value="Galectin-4"/>
    <property type="match status" value="1"/>
</dbReference>
<dbReference type="SMART" id="SM00276">
    <property type="entry name" value="GLECT"/>
    <property type="match status" value="1"/>
</dbReference>
<keyword evidence="7" id="KW-1185">Reference proteome</keyword>
<dbReference type="GO" id="GO:0030246">
    <property type="term" value="F:carbohydrate binding"/>
    <property type="evidence" value="ECO:0007669"/>
    <property type="project" value="UniProtKB-UniRule"/>
</dbReference>
<dbReference type="SMART" id="SM00693">
    <property type="entry name" value="DysFN"/>
    <property type="match status" value="1"/>
</dbReference>
<dbReference type="AlphaFoldDB" id="A0ABD0Z7K5"/>
<evidence type="ECO:0000256" key="3">
    <source>
        <dbReference type="ARBA" id="ARBA00022737"/>
    </source>
</evidence>
<dbReference type="Pfam" id="PF00337">
    <property type="entry name" value="Gal-bind_lectin"/>
    <property type="match status" value="1"/>
</dbReference>
<dbReference type="PROSITE" id="PS51304">
    <property type="entry name" value="GALECTIN"/>
    <property type="match status" value="1"/>
</dbReference>
<keyword evidence="2 4" id="KW-0430">Lectin</keyword>
<gene>
    <name evidence="6" type="ORF">AAG570_000477</name>
</gene>
<accession>A0ABD0Z7K5</accession>
<dbReference type="Gene3D" id="2.60.120.200">
    <property type="match status" value="1"/>
</dbReference>
<dbReference type="PANTHER" id="PTHR23250:SF1">
    <property type="entry name" value="TECTONIN BETA-PROPELLER REPEAT-CONTAINING PROTEIN 1"/>
    <property type="match status" value="1"/>
</dbReference>
<dbReference type="GO" id="GO:0005737">
    <property type="term" value="C:cytoplasm"/>
    <property type="evidence" value="ECO:0007669"/>
    <property type="project" value="UniProtKB-ARBA"/>
</dbReference>
<dbReference type="InterPro" id="IPR051513">
    <property type="entry name" value="Tectonin_beta-prop"/>
</dbReference>
<evidence type="ECO:0000313" key="6">
    <source>
        <dbReference type="EMBL" id="KAL1140547.1"/>
    </source>
</evidence>
<keyword evidence="3" id="KW-0677">Repeat</keyword>
<dbReference type="InterPro" id="IPR013320">
    <property type="entry name" value="ConA-like_dom_sf"/>
</dbReference>
<dbReference type="CDD" id="cd00070">
    <property type="entry name" value="GLECT"/>
    <property type="match status" value="1"/>
</dbReference>